<evidence type="ECO:0000313" key="3">
    <source>
        <dbReference type="Proteomes" id="UP000076643"/>
    </source>
</evidence>
<proteinExistence type="predicted"/>
<dbReference type="EMBL" id="AUYB01000120">
    <property type="protein sequence ID" value="KZN33951.1"/>
    <property type="molecule type" value="Genomic_DNA"/>
</dbReference>
<evidence type="ECO:0000313" key="2">
    <source>
        <dbReference type="EMBL" id="KZN33951.1"/>
    </source>
</evidence>
<comment type="caution">
    <text evidence="2">The sequence shown here is derived from an EMBL/GenBank/DDBJ whole genome shotgun (WGS) entry which is preliminary data.</text>
</comment>
<accession>A0A166VWI4</accession>
<dbReference type="GeneID" id="57361984"/>
<keyword evidence="1" id="KW-0472">Membrane</keyword>
<dbReference type="RefSeq" id="WP_063358090.1">
    <property type="nucleotide sequence ID" value="NZ_AQHB01000023.1"/>
</dbReference>
<protein>
    <submittedName>
        <fullName evidence="2">Uncharacterized protein</fullName>
    </submittedName>
</protein>
<dbReference type="Proteomes" id="UP000076643">
    <property type="component" value="Unassembled WGS sequence"/>
</dbReference>
<keyword evidence="1" id="KW-0812">Transmembrane</keyword>
<keyword evidence="3" id="KW-1185">Reference proteome</keyword>
<gene>
    <name evidence="2" type="ORF">N475_19595</name>
</gene>
<dbReference type="AlphaFoldDB" id="A0A166VWI4"/>
<reference evidence="2 3" key="1">
    <citation type="submission" date="2013-07" db="EMBL/GenBank/DDBJ databases">
        <title>Comparative Genomic and Metabolomic Analysis of Twelve Strains of Pseudoalteromonas luteoviolacea.</title>
        <authorList>
            <person name="Vynne N.G."/>
            <person name="Mansson M."/>
            <person name="Gram L."/>
        </authorList>
    </citation>
    <scope>NUCLEOTIDE SEQUENCE [LARGE SCALE GENOMIC DNA]</scope>
    <source>
        <strain evidence="2 3">DSM 6061</strain>
    </source>
</reference>
<sequence>MTPEAMTDLTITLLLLLVSLGMVFQGKILRATKMDTPAKNAEKLHKRGGMLLTCGSIVAVIQVFKLGSFLF</sequence>
<evidence type="ECO:0000256" key="1">
    <source>
        <dbReference type="SAM" id="Phobius"/>
    </source>
</evidence>
<keyword evidence="1" id="KW-1133">Transmembrane helix</keyword>
<name>A0A166VWI4_9GAMM</name>
<feature type="transmembrane region" description="Helical" evidence="1">
    <location>
        <begin position="49"/>
        <end position="70"/>
    </location>
</feature>
<dbReference type="PATRIC" id="fig|1365250.3.peg.3617"/>
<organism evidence="2 3">
    <name type="scientific">Pseudoalteromonas luteoviolacea DSM 6061</name>
    <dbReference type="NCBI Taxonomy" id="1365250"/>
    <lineage>
        <taxon>Bacteria</taxon>
        <taxon>Pseudomonadati</taxon>
        <taxon>Pseudomonadota</taxon>
        <taxon>Gammaproteobacteria</taxon>
        <taxon>Alteromonadales</taxon>
        <taxon>Pseudoalteromonadaceae</taxon>
        <taxon>Pseudoalteromonas</taxon>
    </lineage>
</organism>